<reference evidence="2 3" key="1">
    <citation type="journal article" date="2012" name="Science">
        <title>The Paleozoic origin of enzymatic lignin decomposition reconstructed from 31 fungal genomes.</title>
        <authorList>
            <person name="Floudas D."/>
            <person name="Binder M."/>
            <person name="Riley R."/>
            <person name="Barry K."/>
            <person name="Blanchette R.A."/>
            <person name="Henrissat B."/>
            <person name="Martinez A.T."/>
            <person name="Otillar R."/>
            <person name="Spatafora J.W."/>
            <person name="Yadav J.S."/>
            <person name="Aerts A."/>
            <person name="Benoit I."/>
            <person name="Boyd A."/>
            <person name="Carlson A."/>
            <person name="Copeland A."/>
            <person name="Coutinho P.M."/>
            <person name="de Vries R.P."/>
            <person name="Ferreira P."/>
            <person name="Findley K."/>
            <person name="Foster B."/>
            <person name="Gaskell J."/>
            <person name="Glotzer D."/>
            <person name="Gorecki P."/>
            <person name="Heitman J."/>
            <person name="Hesse C."/>
            <person name="Hori C."/>
            <person name="Igarashi K."/>
            <person name="Jurgens J.A."/>
            <person name="Kallen N."/>
            <person name="Kersten P."/>
            <person name="Kohler A."/>
            <person name="Kuees U."/>
            <person name="Kumar T.K.A."/>
            <person name="Kuo A."/>
            <person name="LaButti K."/>
            <person name="Larrondo L.F."/>
            <person name="Lindquist E."/>
            <person name="Ling A."/>
            <person name="Lombard V."/>
            <person name="Lucas S."/>
            <person name="Lundell T."/>
            <person name="Martin R."/>
            <person name="McLaughlin D.J."/>
            <person name="Morgenstern I."/>
            <person name="Morin E."/>
            <person name="Murat C."/>
            <person name="Nagy L.G."/>
            <person name="Nolan M."/>
            <person name="Ohm R.A."/>
            <person name="Patyshakuliyeva A."/>
            <person name="Rokas A."/>
            <person name="Ruiz-Duenas F.J."/>
            <person name="Sabat G."/>
            <person name="Salamov A."/>
            <person name="Samejima M."/>
            <person name="Schmutz J."/>
            <person name="Slot J.C."/>
            <person name="St John F."/>
            <person name="Stenlid J."/>
            <person name="Sun H."/>
            <person name="Sun S."/>
            <person name="Syed K."/>
            <person name="Tsang A."/>
            <person name="Wiebenga A."/>
            <person name="Young D."/>
            <person name="Pisabarro A."/>
            <person name="Eastwood D.C."/>
            <person name="Martin F."/>
            <person name="Cullen D."/>
            <person name="Grigoriev I.V."/>
            <person name="Hibbett D.S."/>
        </authorList>
    </citation>
    <scope>NUCLEOTIDE SEQUENCE [LARGE SCALE GENOMIC DNA]</scope>
    <source>
        <strain evidence="2 3">DJM-731 SS1</strain>
    </source>
</reference>
<proteinExistence type="predicted"/>
<feature type="region of interest" description="Disordered" evidence="1">
    <location>
        <begin position="116"/>
        <end position="143"/>
    </location>
</feature>
<accession>M5FVN7</accession>
<dbReference type="Proteomes" id="UP000030653">
    <property type="component" value="Unassembled WGS sequence"/>
</dbReference>
<dbReference type="EMBL" id="JH795867">
    <property type="protein sequence ID" value="EJU00389.1"/>
    <property type="molecule type" value="Genomic_DNA"/>
</dbReference>
<organism evidence="2 3">
    <name type="scientific">Dacryopinax primogenitus (strain DJM 731)</name>
    <name type="common">Brown rot fungus</name>
    <dbReference type="NCBI Taxonomy" id="1858805"/>
    <lineage>
        <taxon>Eukaryota</taxon>
        <taxon>Fungi</taxon>
        <taxon>Dikarya</taxon>
        <taxon>Basidiomycota</taxon>
        <taxon>Agaricomycotina</taxon>
        <taxon>Dacrymycetes</taxon>
        <taxon>Dacrymycetales</taxon>
        <taxon>Dacrymycetaceae</taxon>
        <taxon>Dacryopinax</taxon>
    </lineage>
</organism>
<dbReference type="HOGENOM" id="CLU_1266855_0_0_1"/>
<dbReference type="STRING" id="1858805.M5FVN7"/>
<keyword evidence="3" id="KW-1185">Reference proteome</keyword>
<dbReference type="AlphaFoldDB" id="M5FVN7"/>
<evidence type="ECO:0000256" key="1">
    <source>
        <dbReference type="SAM" id="MobiDB-lite"/>
    </source>
</evidence>
<name>M5FVN7_DACPD</name>
<protein>
    <submittedName>
        <fullName evidence="2">Uncharacterized protein</fullName>
    </submittedName>
</protein>
<evidence type="ECO:0000313" key="3">
    <source>
        <dbReference type="Proteomes" id="UP000030653"/>
    </source>
</evidence>
<evidence type="ECO:0000313" key="2">
    <source>
        <dbReference type="EMBL" id="EJU00389.1"/>
    </source>
</evidence>
<dbReference type="RefSeq" id="XP_040627286.1">
    <property type="nucleotide sequence ID" value="XM_040768817.1"/>
</dbReference>
<gene>
    <name evidence="2" type="ORF">DACRYDRAFT_109118</name>
</gene>
<dbReference type="GeneID" id="63683879"/>
<sequence>MALYYNALWPSEPFPDAHIQHSLLILLSSQLPHWVIQTVHRIIVLAEQRIILRKRTLVFKDKGWNLGQWIKPEDMRDAVTMAGDRPEAYCWWADVEKRLGVLVDEKNVLSTGRQTNRGMRQMSPCTKAKRPPPFLPLASSPQPRSHEAMTYLRTPPPSLVFEELHSEELVNGPTLLPTEKQREIFRTRSEGVDAALATRVETGRRRLAAQSQEKWSHE</sequence>